<proteinExistence type="predicted"/>
<evidence type="ECO:0000313" key="1">
    <source>
        <dbReference type="EMBL" id="MPM95676.1"/>
    </source>
</evidence>
<reference evidence="1" key="1">
    <citation type="submission" date="2019-08" db="EMBL/GenBank/DDBJ databases">
        <authorList>
            <person name="Kucharzyk K."/>
            <person name="Murdoch R.W."/>
            <person name="Higgins S."/>
            <person name="Loffler F."/>
        </authorList>
    </citation>
    <scope>NUCLEOTIDE SEQUENCE</scope>
</reference>
<name>A0A645E288_9ZZZZ</name>
<comment type="caution">
    <text evidence="1">The sequence shown here is derived from an EMBL/GenBank/DDBJ whole genome shotgun (WGS) entry which is preliminary data.</text>
</comment>
<protein>
    <submittedName>
        <fullName evidence="1">Uncharacterized protein</fullName>
    </submittedName>
</protein>
<accession>A0A645E288</accession>
<sequence>MVGLDKVDYLLRDIVFLGNLQTIFHMIDDNPCTLFERQSGMGIHAWCLIFCKEGWIGHLPDVVVQGAGSYQ</sequence>
<gene>
    <name evidence="1" type="ORF">SDC9_142831</name>
</gene>
<dbReference type="AlphaFoldDB" id="A0A645E288"/>
<organism evidence="1">
    <name type="scientific">bioreactor metagenome</name>
    <dbReference type="NCBI Taxonomy" id="1076179"/>
    <lineage>
        <taxon>unclassified sequences</taxon>
        <taxon>metagenomes</taxon>
        <taxon>ecological metagenomes</taxon>
    </lineage>
</organism>
<dbReference type="EMBL" id="VSSQ01042141">
    <property type="protein sequence ID" value="MPM95676.1"/>
    <property type="molecule type" value="Genomic_DNA"/>
</dbReference>